<keyword evidence="3" id="KW-0732">Signal</keyword>
<keyword evidence="15" id="KW-1185">Reference proteome</keyword>
<evidence type="ECO:0000259" key="13">
    <source>
        <dbReference type="PROSITE" id="PS51233"/>
    </source>
</evidence>
<dbReference type="InterPro" id="IPR001747">
    <property type="entry name" value="Vitellogenin_N"/>
</dbReference>
<dbReference type="InterPro" id="IPR011030">
    <property type="entry name" value="Lipovitellin_superhlx_dom"/>
</dbReference>
<feature type="compositionally biased region" description="Low complexity" evidence="11">
    <location>
        <begin position="1605"/>
        <end position="1623"/>
    </location>
</feature>
<feature type="region of interest" description="Disordered" evidence="11">
    <location>
        <begin position="2926"/>
        <end position="2947"/>
    </location>
</feature>
<feature type="compositionally biased region" description="Low complexity" evidence="11">
    <location>
        <begin position="2938"/>
        <end position="2947"/>
    </location>
</feature>
<dbReference type="Pfam" id="PF09175">
    <property type="entry name" value="Vit_b-sht_shell"/>
    <property type="match status" value="2"/>
</dbReference>
<feature type="disulfide bond" evidence="9">
    <location>
        <begin position="2117"/>
        <end position="2143"/>
    </location>
</feature>
<protein>
    <submittedName>
        <fullName evidence="14">Vitellogenin-2-like</fullName>
    </submittedName>
</protein>
<dbReference type="InterPro" id="IPR001846">
    <property type="entry name" value="VWF_type-D"/>
</dbReference>
<feature type="compositionally biased region" description="Basic residues" evidence="11">
    <location>
        <begin position="1530"/>
        <end position="1541"/>
    </location>
</feature>
<keyword evidence="5 10" id="KW-0175">Coiled coil</keyword>
<dbReference type="Pfam" id="PF09172">
    <property type="entry name" value="Vit_open_b-sht"/>
    <property type="match status" value="2"/>
</dbReference>
<evidence type="ECO:0000256" key="3">
    <source>
        <dbReference type="ARBA" id="ARBA00022729"/>
    </source>
</evidence>
<keyword evidence="7" id="KW-0325">Glycoprotein</keyword>
<keyword evidence="4" id="KW-0758">Storage protein</keyword>
<name>A0ABC9X628_GRUJA</name>
<comment type="similarity">
    <text evidence="1">Belongs to the ADIP family.</text>
</comment>
<dbReference type="FunFam" id="1.25.10.20:FF:000002">
    <property type="entry name" value="Vitellogenin 7"/>
    <property type="match status" value="1"/>
</dbReference>
<feature type="region of interest" description="Disordered" evidence="11">
    <location>
        <begin position="1376"/>
        <end position="1419"/>
    </location>
</feature>
<evidence type="ECO:0000256" key="6">
    <source>
        <dbReference type="ARBA" id="ARBA00023157"/>
    </source>
</evidence>
<feature type="compositionally biased region" description="Basic and acidic residues" evidence="11">
    <location>
        <begin position="1379"/>
        <end position="1388"/>
    </location>
</feature>
<proteinExistence type="inferred from homology"/>
<feature type="domain" description="Vitellogenin" evidence="12">
    <location>
        <begin position="460"/>
        <end position="1098"/>
    </location>
</feature>
<dbReference type="Gene3D" id="2.20.90.10">
    <property type="entry name" value="Vitellinogen, beta-sheet shell domain"/>
    <property type="match status" value="2"/>
</dbReference>
<dbReference type="PROSITE" id="PS51211">
    <property type="entry name" value="VITELLOGENIN"/>
    <property type="match status" value="2"/>
</dbReference>
<dbReference type="GO" id="GO:0045735">
    <property type="term" value="F:nutrient reservoir activity"/>
    <property type="evidence" value="ECO:0007669"/>
    <property type="project" value="UniProtKB-KW"/>
</dbReference>
<evidence type="ECO:0000256" key="4">
    <source>
        <dbReference type="ARBA" id="ARBA00022761"/>
    </source>
</evidence>
<dbReference type="InterPro" id="IPR015816">
    <property type="entry name" value="Vitellinogen_b-sht_N"/>
</dbReference>
<dbReference type="SUPFAM" id="SSF56968">
    <property type="entry name" value="Lipovitellin-phosvitin complex, beta-sheet shell regions"/>
    <property type="match status" value="6"/>
</dbReference>
<dbReference type="Pfam" id="PF01347">
    <property type="entry name" value="Vitellogenin_N"/>
    <property type="match status" value="2"/>
</dbReference>
<keyword evidence="2" id="KW-0597">Phosphoprotein</keyword>
<comment type="caution">
    <text evidence="9">Lacks conserved residue(s) required for the propagation of feature annotation.</text>
</comment>
<dbReference type="InterPro" id="IPR021622">
    <property type="entry name" value="Afadin/alpha-actinin-bd"/>
</dbReference>
<dbReference type="Pfam" id="PF00094">
    <property type="entry name" value="VWD"/>
    <property type="match status" value="1"/>
</dbReference>
<reference evidence="14 15" key="1">
    <citation type="submission" date="2024-06" db="EMBL/GenBank/DDBJ databases">
        <title>The draft genome of Grus japonensis, version 3.</title>
        <authorList>
            <person name="Nabeshima K."/>
            <person name="Suzuki S."/>
            <person name="Onuma M."/>
        </authorList>
    </citation>
    <scope>NUCLEOTIDE SEQUENCE [LARGE SCALE GENOMIC DNA]</scope>
    <source>
        <strain evidence="14 15">451A</strain>
    </source>
</reference>
<feature type="disulfide bond" evidence="9">
    <location>
        <begin position="598"/>
        <end position="624"/>
    </location>
</feature>
<feature type="coiled-coil region" evidence="10">
    <location>
        <begin position="242"/>
        <end position="269"/>
    </location>
</feature>
<gene>
    <name evidence="14" type="ORF">GRJ2_001767400</name>
</gene>
<evidence type="ECO:0000256" key="9">
    <source>
        <dbReference type="PROSITE-ProRule" id="PRU00557"/>
    </source>
</evidence>
<dbReference type="InterPro" id="IPR050733">
    <property type="entry name" value="Vitellogenin/Apolipophorin"/>
</dbReference>
<dbReference type="SMART" id="SM01170">
    <property type="entry name" value="DUF1944"/>
    <property type="match status" value="1"/>
</dbReference>
<evidence type="ECO:0000256" key="7">
    <source>
        <dbReference type="ARBA" id="ARBA00023180"/>
    </source>
</evidence>
<dbReference type="InterPro" id="IPR015819">
    <property type="entry name" value="Lipid_transp_b-sht_shell"/>
</dbReference>
<dbReference type="Gene3D" id="2.20.50.20">
    <property type="entry name" value="Lipovitellin. Chain A, domain 3"/>
    <property type="match status" value="2"/>
</dbReference>
<dbReference type="FunFam" id="2.20.50.20:FF:000005">
    <property type="entry name" value="Vitellogenin 3"/>
    <property type="match status" value="1"/>
</dbReference>
<dbReference type="Proteomes" id="UP001623348">
    <property type="component" value="Unassembled WGS sequence"/>
</dbReference>
<organism evidence="14 15">
    <name type="scientific">Grus japonensis</name>
    <name type="common">Japanese crane</name>
    <name type="synonym">Red-crowned crane</name>
    <dbReference type="NCBI Taxonomy" id="30415"/>
    <lineage>
        <taxon>Eukaryota</taxon>
        <taxon>Metazoa</taxon>
        <taxon>Chordata</taxon>
        <taxon>Craniata</taxon>
        <taxon>Vertebrata</taxon>
        <taxon>Euteleostomi</taxon>
        <taxon>Archelosauria</taxon>
        <taxon>Archosauria</taxon>
        <taxon>Dinosauria</taxon>
        <taxon>Saurischia</taxon>
        <taxon>Theropoda</taxon>
        <taxon>Coelurosauria</taxon>
        <taxon>Aves</taxon>
        <taxon>Neognathae</taxon>
        <taxon>Neoaves</taxon>
        <taxon>Gruiformes</taxon>
        <taxon>Gruidae</taxon>
        <taxon>Grus</taxon>
    </lineage>
</organism>
<dbReference type="Gene3D" id="2.30.230.10">
    <property type="entry name" value="Lipovitellin, beta-sheet shell regions, chain A"/>
    <property type="match status" value="2"/>
</dbReference>
<accession>A0ABC9X628</accession>
<dbReference type="Pfam" id="PF11559">
    <property type="entry name" value="ADIP"/>
    <property type="match status" value="1"/>
</dbReference>
<dbReference type="SMART" id="SM01169">
    <property type="entry name" value="DUF1943"/>
    <property type="match status" value="2"/>
</dbReference>
<feature type="region of interest" description="Disordered" evidence="11">
    <location>
        <begin position="2842"/>
        <end position="2864"/>
    </location>
</feature>
<dbReference type="PANTHER" id="PTHR23345">
    <property type="entry name" value="VITELLOGENIN-RELATED"/>
    <property type="match status" value="1"/>
</dbReference>
<dbReference type="PANTHER" id="PTHR23345:SF15">
    <property type="entry name" value="VITELLOGENIN 1-RELATED"/>
    <property type="match status" value="1"/>
</dbReference>
<feature type="compositionally biased region" description="Basic and acidic residues" evidence="11">
    <location>
        <begin position="2926"/>
        <end position="2936"/>
    </location>
</feature>
<feature type="domain" description="Vitellogenin" evidence="12">
    <location>
        <begin position="1926"/>
        <end position="2575"/>
    </location>
</feature>
<feature type="domain" description="VWFD" evidence="13">
    <location>
        <begin position="1834"/>
        <end position="2011"/>
    </location>
</feature>
<evidence type="ECO:0000256" key="2">
    <source>
        <dbReference type="ARBA" id="ARBA00022553"/>
    </source>
</evidence>
<evidence type="ECO:0000313" key="14">
    <source>
        <dbReference type="EMBL" id="GAB0193021.1"/>
    </source>
</evidence>
<evidence type="ECO:0000259" key="12">
    <source>
        <dbReference type="PROSITE" id="PS51211"/>
    </source>
</evidence>
<dbReference type="PROSITE" id="PS51233">
    <property type="entry name" value="VWFD"/>
    <property type="match status" value="2"/>
</dbReference>
<feature type="coiled-coil region" evidence="10">
    <location>
        <begin position="173"/>
        <end position="200"/>
    </location>
</feature>
<feature type="compositionally biased region" description="Low complexity" evidence="11">
    <location>
        <begin position="1560"/>
        <end position="1578"/>
    </location>
</feature>
<dbReference type="InterPro" id="IPR015817">
    <property type="entry name" value="Vitellinogen_open_b-sht_sub1"/>
</dbReference>
<dbReference type="SUPFAM" id="SSF48431">
    <property type="entry name" value="Lipovitellin-phosvitin complex, superhelical domain"/>
    <property type="match status" value="2"/>
</dbReference>
<dbReference type="FunFam" id="2.30.230.10:FF:000002">
    <property type="entry name" value="Vitellogenin 7"/>
    <property type="match status" value="1"/>
</dbReference>
<evidence type="ECO:0000256" key="5">
    <source>
        <dbReference type="ARBA" id="ARBA00023054"/>
    </source>
</evidence>
<evidence type="ECO:0000256" key="11">
    <source>
        <dbReference type="SAM" id="MobiDB-lite"/>
    </source>
</evidence>
<feature type="disulfide bond" evidence="9">
    <location>
        <begin position="2159"/>
        <end position="2162"/>
    </location>
</feature>
<feature type="coiled-coil region" evidence="10">
    <location>
        <begin position="356"/>
        <end position="383"/>
    </location>
</feature>
<dbReference type="InterPro" id="IPR015258">
    <property type="entry name" value="Vitellinogen_b-sht_shell"/>
</dbReference>
<feature type="domain" description="VWFD" evidence="13">
    <location>
        <begin position="2936"/>
        <end position="3121"/>
    </location>
</feature>
<evidence type="ECO:0000256" key="10">
    <source>
        <dbReference type="SAM" id="Coils"/>
    </source>
</evidence>
<dbReference type="Gene3D" id="1.25.10.20">
    <property type="entry name" value="Vitellinogen, superhelical"/>
    <property type="match status" value="3"/>
</dbReference>
<dbReference type="EMBL" id="BAAFJT010000008">
    <property type="protein sequence ID" value="GAB0193021.1"/>
    <property type="molecule type" value="Genomic_DNA"/>
</dbReference>
<evidence type="ECO:0000256" key="1">
    <source>
        <dbReference type="ARBA" id="ARBA00009291"/>
    </source>
</evidence>
<comment type="caution">
    <text evidence="14">The sequence shown here is derived from an EMBL/GenBank/DDBJ whole genome shotgun (WGS) entry which is preliminary data.</text>
</comment>
<comment type="function">
    <text evidence="8">Phosvitin is believed to be of importance in sequestering calcium, iron and other cations for the developing embryo.</text>
</comment>
<dbReference type="Gene3D" id="2.20.80.10">
    <property type="entry name" value="Lipovitellin-phosvitin complex, chain A, domain 4"/>
    <property type="match status" value="2"/>
</dbReference>
<keyword evidence="6 9" id="KW-1015">Disulfide bond</keyword>
<dbReference type="InterPro" id="IPR015255">
    <property type="entry name" value="Vitellinogen_open_b-sht"/>
</dbReference>
<evidence type="ECO:0000313" key="15">
    <source>
        <dbReference type="Proteomes" id="UP001623348"/>
    </source>
</evidence>
<sequence length="3214" mass="359201">MRFNKAQCRGLLLGQNNPMQHYRLGAEWLESCLAEKDLGVVVDSRLNMSRQCAQVAKKANSILASIRNSVASRTREVVVPLYSALVRLHLESCVQFWAPHYKKDMEVLECVQRRAMKLAKGLEHKSDEVQLRELGLFSLEKRRLRGDLIALYNYLKGGCSQVQKLQNIISSRATQYNHDMKRKEREYNKLKERLHQLVMNKKDKKIAMEVLNYVGRADGKRGAWRTDKTEARNEEEMYKVLLSDYEQRQKQLLVENAELKKVLQQMKKDIISLLPPQKQKPKERSEDGPVLSDLEEDIGELNKENMWELSCETVREQLTNSIRKQWRMLKNHVEKLDNQVSRVHSGALNDKDVISREDHELETEKLELEIQQCKEMIKTQQQLLQQQLMSPCDDDTTLLLQDCYLLEERERLQEEWRLFREQKKNFEKERRSFTEAAIRLGLEVLEKWKGSQKFDIDPGFSGRKSHLYSYEGWVLNGLQEKSLAKAGVRLSCKLEISGLSENAYLLKIRSPQFEEYNGIWPRDPFTRSSKITQMVSSCFTRPFKFEYNSGRIGNIYGPEDCPDVCINIVRGILNMMQITIKKSQNVYELQEAGIGGVCHTRYVIQEDRKNSRVSVTKTVDQNNCQEKVKKSVGMAYIYPCPVDMMKGRLIKGTAAFSYKLKQSDSATLITEVASQQVYQISPLSEPTGVAVVEARQQLTLLEVRSERGSAPDISMQSYGGLRYHFPSALPQMPLQLIKTKNPEQRIAETLQHIVLHNQQDFHDDVPYRFLELVQLCRIASADTLESIWRQFSDKPRYRRWLLSAVSVTGTTEALKFIKNRIRNDDLNYIQALLSVSFALHLMKADEHTVPIAADLITSSRIQKSPMLQQVACLGYSSVVNRFCSQTSACPKEALQPIHDLADEAISRGREDKMKLALKCIGNMGEPASIKRILKFLPISSSGASDIPIHIQIDAIMAFRKIAWKDPKTVQGYLIQILADQSLPPEVRMMACAVIFETRPALPLITTIANVVMKESNLQVASFVYSHMKALSKSRLPYIYNVSSACNIALKLLAPKLDRLSYRYSKVIRIGGYFDNYKVGAAGDVFVMNSPGTMFPSAILSKLMAYSAGSVADLVEVGVRVEGLTDVIMKRNIPFAEYPTYKKIKEIGKALLGWKELPTETPLVSAYLKLFGQELAYISINKEVLQQAMKTVLEPADRSTVMKRIASQIRSGIAGQWTQPVWLGELRYIVPTCTGLPLEYGSYTTALARAAVNIDGRMTPPLTGDFRPSQLLESTMQIRSDINPSLYVHTVATMGVNTEYFQHAVEIQGKVLTRLPMKFDAKIDMKLKNIKIETNPCREDTEIVVGRHKAFAVSRNIAELGVEKRTSILPEDASSNIVEEPFKPSERASSEGFTTQGADSMPRKHAYSSQEDLRHGTRRKTHKRDICVKLHRLGCQVCFSRRSQDASFLKNTYLHRLIGEHEAKIVLMPVPTDADIDKIQLEIQAGSRAASKIIHVVNSESEEEDETSPYEDIQAKLKKILGIENVFKVANKTRHQKKRPSKKGNTMLTELGTDPNAKNPSSSSSASSTVSSSSSSSAAPPDRKKAVDEDENDQFPKRKIPADRLSSTYSSTRSSHASSRAASRPKFLGDVKTPVLAVFLHGIRNDKKIGGLQLVVYADIDSLKPRVQVFVSNITDSSKWKLCADASVLNAHKAAAYLKWGRNCQDYKISTELVTGRFAAHPAVQVKLEWPKVPSSVRSIADWFYKFVPGAAFMLGFSEKMDKNPSRQARVIVALTSPRTCDIVIKLPDVILYEKAMRLPLSLPVGPRIPASELQPPIWNVFAEAPSAVLENLKAYCSVSHNKITTFNGVQFNYTMPAKCYHVLAQDCSSDLKFLVMMRNVDEALNLKAISIKLGTHEIDMRPANGQVKLLVDGVESPKTNVSYGSAGASLWIHSEKQGLVLVAPAYGIDQLYFDGYAFKIQVALWMAGKMCGICGKYDAECEQEYRMPNGYLAKDAVSFGHSWILEEKPCTGDSATSLTDKQMKFDQKSEDMQDTVDAHSSVAFSMKGLILALVLALVVVPVFHTGKTYLYGYNSFILHGLPGRSLAMAGVRLTCKLEISRVSRSDHLLQAGIEGICQTRYVIRDDIKNNRATISKSKDLTDCQEKAVKNTGMAYIRPCPTCPLKVRNIKGMVMFAYKMKYDDSGVLMTSATSEQVYQISPFNEPNGAAVTEARQELSLVNIKRTSISAPKTQLQNQGSLRYHFSGELLQMPFPLIRIKNPYLQLTETLRQLVQSNEEEATKEASAKFLQMVQLLRIVTLDQIESVWVQVASDPPYRPWFLSAVCAAGATDTFRFLKQKIHDEKLNIWEAAATLPLAFHFVTPNKQTLEVASPLHELATEAASKGNAKDTALALKAIGNAGEPASIKRILKFLPTFSPTAASLPSRIHADAVLALRKIARKDPAKVREISLQVFMDNMLAPNVRMVACVVLFETKPALPTVTAMASSLLTEPSLQVASFTYSHMKALAAGRIPQLYNLSAACNIAIKLLSPRLDRLSYRYSKVIHVGGYSSEYQAGAIWRVYLMNGPSTMFPSDIITKVRGYYANTATDIIEVALRSQSLTKLIRKQNIPFAEYDTYKTLKELGKTLLGWKELPPEDPLVSAYVKVLGQEIAFADLDKDAIQQTMTSVTGSSNWQLVVKKVLEEIQRGISGRWTLPVVVAELRHAVPTVVGVPLEFSLCGAALARAAADVDMQISPPLSDNFRPSHLLETKMDIHADIKPKAHFHMMATMGINTQYFQSGLEFHAEFSANTTVKFDARIDVKEKNVKIETPPCRREVELAAVRSEVYAVSRNMEEVDFEKKSQLLPKGDQPLQPPERSSGPGSWKLEIQAGAKAASKIIDGASSGSKEQDKTSLFGDIQAKLKKILGIENVFKANLPVYQFRFKPADEQDPGREDLNSSISSTSSSASDEGIFSAVSQGSLKWGKDCQDYQIATQIATGQFAAYPATRMKLEWPKVPSVVRTTARCEVDMYVSNGLVQLKINGVQAPTDVPYTSNSDASMLISSEKDGLSLKAPDYGIDKLYYDGHRLEIQVAFWMAGKTCGICGKYDAEKEREYQMPSGYLAKDAVSFGQSWIISEDPCAGACKLQRKFVKIEKPLAFEKAAAKCFSVEPVLHCAEGCSATAAVPVSVGFHCVPADSALDLEGRIRLDQKSEDVVSTVSAHTACSCQQQPCPA</sequence>
<dbReference type="SMART" id="SM00638">
    <property type="entry name" value="LPD_N"/>
    <property type="match status" value="2"/>
</dbReference>
<dbReference type="InterPro" id="IPR037088">
    <property type="entry name" value="Vitellinogen_b-sht_shell_sf"/>
</dbReference>
<feature type="region of interest" description="Disordered" evidence="11">
    <location>
        <begin position="1530"/>
        <end position="1623"/>
    </location>
</feature>
<dbReference type="SMART" id="SM00216">
    <property type="entry name" value="VWD"/>
    <property type="match status" value="2"/>
</dbReference>
<evidence type="ECO:0000256" key="8">
    <source>
        <dbReference type="ARBA" id="ARBA00056783"/>
    </source>
</evidence>